<name>A0A5B7BQ21_DAVIN</name>
<proteinExistence type="predicted"/>
<gene>
    <name evidence="1" type="ORF">Din_039889</name>
</gene>
<protein>
    <recommendedName>
        <fullName evidence="2">Reverse transcriptase zinc-binding domain-containing protein</fullName>
    </recommendedName>
</protein>
<sequence>MAREGWNLLLSLFGFEWVMPNSIKNLFFCWGGVCVRKDVKKIWKVAPLCLVSCLWRERNSRTFDGKEQSIPTFKNSVLSLLHFWIKESFPCHVDSILDFVGSLRQ</sequence>
<evidence type="ECO:0000313" key="1">
    <source>
        <dbReference type="EMBL" id="MPA70448.1"/>
    </source>
</evidence>
<organism evidence="1">
    <name type="scientific">Davidia involucrata</name>
    <name type="common">Dove tree</name>
    <dbReference type="NCBI Taxonomy" id="16924"/>
    <lineage>
        <taxon>Eukaryota</taxon>
        <taxon>Viridiplantae</taxon>
        <taxon>Streptophyta</taxon>
        <taxon>Embryophyta</taxon>
        <taxon>Tracheophyta</taxon>
        <taxon>Spermatophyta</taxon>
        <taxon>Magnoliopsida</taxon>
        <taxon>eudicotyledons</taxon>
        <taxon>Gunneridae</taxon>
        <taxon>Pentapetalae</taxon>
        <taxon>asterids</taxon>
        <taxon>Cornales</taxon>
        <taxon>Nyssaceae</taxon>
        <taxon>Davidia</taxon>
    </lineage>
</organism>
<reference evidence="1" key="1">
    <citation type="submission" date="2019-08" db="EMBL/GenBank/DDBJ databases">
        <title>Reference gene set and small RNA set construction with multiple tissues from Davidia involucrata Baill.</title>
        <authorList>
            <person name="Yang H."/>
            <person name="Zhou C."/>
            <person name="Li G."/>
            <person name="Wang J."/>
            <person name="Gao P."/>
            <person name="Wang M."/>
            <person name="Wang R."/>
            <person name="Zhao Y."/>
        </authorList>
    </citation>
    <scope>NUCLEOTIDE SEQUENCE</scope>
    <source>
        <tissue evidence="1">Mixed with DoveR01_LX</tissue>
    </source>
</reference>
<evidence type="ECO:0008006" key="2">
    <source>
        <dbReference type="Google" id="ProtNLM"/>
    </source>
</evidence>
<dbReference type="AlphaFoldDB" id="A0A5B7BQ21"/>
<accession>A0A5B7BQ21</accession>
<dbReference type="EMBL" id="GHES01039889">
    <property type="protein sequence ID" value="MPA70448.1"/>
    <property type="molecule type" value="Transcribed_RNA"/>
</dbReference>